<feature type="compositionally biased region" description="Basic residues" evidence="5">
    <location>
        <begin position="709"/>
        <end position="718"/>
    </location>
</feature>
<evidence type="ECO:0000256" key="2">
    <source>
        <dbReference type="ARBA" id="ARBA00022692"/>
    </source>
</evidence>
<comment type="subcellular location">
    <subcellularLocation>
        <location evidence="1">Membrane</location>
        <topology evidence="1">Multi-pass membrane protein</topology>
    </subcellularLocation>
</comment>
<keyword evidence="4 6" id="KW-0472">Membrane</keyword>
<comment type="caution">
    <text evidence="7">The sequence shown here is derived from an EMBL/GenBank/DDBJ whole genome shotgun (WGS) entry which is preliminary data.</text>
</comment>
<evidence type="ECO:0000256" key="6">
    <source>
        <dbReference type="SAM" id="Phobius"/>
    </source>
</evidence>
<dbReference type="GO" id="GO:0016020">
    <property type="term" value="C:membrane"/>
    <property type="evidence" value="ECO:0007669"/>
    <property type="project" value="UniProtKB-SubCell"/>
</dbReference>
<protein>
    <submittedName>
        <fullName evidence="7">Uncharacterized protein</fullName>
    </submittedName>
</protein>
<feature type="transmembrane region" description="Helical" evidence="6">
    <location>
        <begin position="929"/>
        <end position="951"/>
    </location>
</feature>
<dbReference type="AlphaFoldDB" id="A0AAV2TX46"/>
<keyword evidence="3 6" id="KW-1133">Transmembrane helix</keyword>
<feature type="region of interest" description="Disordered" evidence="5">
    <location>
        <begin position="774"/>
        <end position="811"/>
    </location>
</feature>
<gene>
    <name evidence="7" type="ORF">CDAUBV1_LOCUS16698</name>
</gene>
<feature type="compositionally biased region" description="Polar residues" evidence="5">
    <location>
        <begin position="283"/>
        <end position="297"/>
    </location>
</feature>
<reference evidence="7" key="1">
    <citation type="submission" date="2024-06" db="EMBL/GenBank/DDBJ databases">
        <authorList>
            <person name="Liu X."/>
            <person name="Lenzi L."/>
            <person name="Haldenby T S."/>
            <person name="Uol C."/>
        </authorList>
    </citation>
    <scope>NUCLEOTIDE SEQUENCE</scope>
</reference>
<feature type="compositionally biased region" description="Polar residues" evidence="5">
    <location>
        <begin position="719"/>
        <end position="732"/>
    </location>
</feature>
<dbReference type="Proteomes" id="UP001497525">
    <property type="component" value="Unassembled WGS sequence"/>
</dbReference>
<evidence type="ECO:0000256" key="4">
    <source>
        <dbReference type="ARBA" id="ARBA00023136"/>
    </source>
</evidence>
<evidence type="ECO:0000256" key="1">
    <source>
        <dbReference type="ARBA" id="ARBA00004141"/>
    </source>
</evidence>
<dbReference type="Gene3D" id="1.20.140.150">
    <property type="match status" value="1"/>
</dbReference>
<feature type="region of interest" description="Disordered" evidence="5">
    <location>
        <begin position="275"/>
        <end position="298"/>
    </location>
</feature>
<evidence type="ECO:0000313" key="8">
    <source>
        <dbReference type="Proteomes" id="UP001497525"/>
    </source>
</evidence>
<evidence type="ECO:0000313" key="7">
    <source>
        <dbReference type="EMBL" id="CAL5141458.1"/>
    </source>
</evidence>
<dbReference type="EMBL" id="CAXLJL010000867">
    <property type="protein sequence ID" value="CAL5141458.1"/>
    <property type="molecule type" value="Genomic_DNA"/>
</dbReference>
<sequence>MSMEKEIESQSFHRMSSQRRRKLWSLAARAAAKCPDETEKLTHSGPEASPLCGSGSLVKTQDSGVSVDYHSQEIHSTSFNSSMASGQHRVSFDIKFPRTRESITNQRIQRHRHSGARRRVMDNAASEDLYRQSIEEMKPRLHHLSVPARSFGGVSFEARAGTKSASQKWGSADTSGIGSSLDWMSTEAPHHQLTQHLSSPYLCENPMEIILPTRSFDSSLLYAHYRGENDPDHSVTDCKRRSVIDTSDSRLHFPLDQRRIRGLYPGLPYEQYPLKRPLANPHLSPQTSRPEQLQPSSLIGPRYAPLISRSFEHDRSCSQEWHHIRQSSRKFISQTTLPSVGTEPAFTFRKRRIDESATASSASWVSTVRNTPTRPAQQIPYDILTYSQHPGIQSEIVDSASLRHYERRHVDTPKFPCARAYTMDETVGRPSFRSCTSKRRGTLAMYPIPPPTDEFDEGNGFYHFHLQAEHHPVVLRDIHRSPEYAIRTLHAPSKIRPGASQQAVGLFHSEQGWDQPGWLKPRVDRSRRRHTEVGPQIPSLASSETRARIITRRTVSEEQQQEVNLRPIDEMKRLSTSDAVVSVSRPQAGRKRTIHLLDMDLRDVTRLAGADQQRGCLVQSAHSRDNHLSAPDLIVPSKISRMSKPVRPPHSSVPSKSFDYAIRSSSSDRPLVNPALIAAYSSAPPEEGRGVDRDKSAKPNLIAHHQVPRKITKAKSVQRQRSSELAQSSTDVHITEKSPQKELIPMKEIRHGREGEESPPIDDLITKAHVAPTPIMRHPSEGRTMDSHLGETSRKESEPPSPKYSPTLEPLHTSYRTSQIAEVRVSRPNLPTQPRPLATISTAELNEFADYWDHTVFTVARITAVGLASVASICMICSVGASTWIYEGSAENMTYSGFWKRCNYTTQSCNYTPPFFVEKTGWQDGVLCMLLFGIILGSLAIGLLLAGHVVYKLEKRLYYFHSSGETHVVSGLPAIPSRLTVSTKVCPDPKLLPETSPVNSWLSSFFPRTVHQIWVLLGN</sequence>
<dbReference type="InterPro" id="IPR004031">
    <property type="entry name" value="PMP22/EMP/MP20/Claudin"/>
</dbReference>
<proteinExistence type="predicted"/>
<evidence type="ECO:0000256" key="5">
    <source>
        <dbReference type="SAM" id="MobiDB-lite"/>
    </source>
</evidence>
<name>A0AAV2TX46_CALDB</name>
<accession>A0AAV2TX46</accession>
<evidence type="ECO:0000256" key="3">
    <source>
        <dbReference type="ARBA" id="ARBA00022989"/>
    </source>
</evidence>
<dbReference type="Pfam" id="PF00822">
    <property type="entry name" value="PMP22_Claudin"/>
    <property type="match status" value="1"/>
</dbReference>
<keyword evidence="2 6" id="KW-0812">Transmembrane</keyword>
<feature type="compositionally biased region" description="Basic and acidic residues" evidence="5">
    <location>
        <begin position="778"/>
        <end position="798"/>
    </location>
</feature>
<organism evidence="7 8">
    <name type="scientific">Calicophoron daubneyi</name>
    <name type="common">Rumen fluke</name>
    <name type="synonym">Paramphistomum daubneyi</name>
    <dbReference type="NCBI Taxonomy" id="300641"/>
    <lineage>
        <taxon>Eukaryota</taxon>
        <taxon>Metazoa</taxon>
        <taxon>Spiralia</taxon>
        <taxon>Lophotrochozoa</taxon>
        <taxon>Platyhelminthes</taxon>
        <taxon>Trematoda</taxon>
        <taxon>Digenea</taxon>
        <taxon>Plagiorchiida</taxon>
        <taxon>Pronocephalata</taxon>
        <taxon>Paramphistomoidea</taxon>
        <taxon>Paramphistomidae</taxon>
        <taxon>Calicophoron</taxon>
    </lineage>
</organism>
<feature type="region of interest" description="Disordered" evidence="5">
    <location>
        <begin position="709"/>
        <end position="739"/>
    </location>
</feature>